<dbReference type="InterPro" id="IPR050109">
    <property type="entry name" value="HTH-type_TetR-like_transc_reg"/>
</dbReference>
<protein>
    <submittedName>
        <fullName evidence="5">HTH-type transcriptional regulator MtrR</fullName>
    </submittedName>
</protein>
<keyword evidence="1 2" id="KW-0238">DNA-binding</keyword>
<organism evidence="5 6">
    <name type="scientific">Mycolicibacterium vanbaalenii</name>
    <name type="common">Mycobacterium vanbaalenii</name>
    <dbReference type="NCBI Taxonomy" id="110539"/>
    <lineage>
        <taxon>Bacteria</taxon>
        <taxon>Bacillati</taxon>
        <taxon>Actinomycetota</taxon>
        <taxon>Actinomycetes</taxon>
        <taxon>Mycobacteriales</taxon>
        <taxon>Mycobacteriaceae</taxon>
        <taxon>Mycolicibacterium</taxon>
    </lineage>
</organism>
<dbReference type="AlphaFoldDB" id="A0A5S9PPC6"/>
<keyword evidence="6" id="KW-1185">Reference proteome</keyword>
<dbReference type="RefSeq" id="WP_159229859.1">
    <property type="nucleotide sequence ID" value="NZ_CACSIP010000010.1"/>
</dbReference>
<dbReference type="InterPro" id="IPR001647">
    <property type="entry name" value="HTH_TetR"/>
</dbReference>
<feature type="domain" description="HTH tetR-type" evidence="4">
    <location>
        <begin position="43"/>
        <end position="103"/>
    </location>
</feature>
<feature type="DNA-binding region" description="H-T-H motif" evidence="2">
    <location>
        <begin position="66"/>
        <end position="85"/>
    </location>
</feature>
<dbReference type="PRINTS" id="PR00455">
    <property type="entry name" value="HTHTETR"/>
</dbReference>
<evidence type="ECO:0000313" key="6">
    <source>
        <dbReference type="Proteomes" id="UP000430146"/>
    </source>
</evidence>
<gene>
    <name evidence="5" type="primary">mtrR_1</name>
    <name evidence="5" type="ORF">AELLOGFF_03599</name>
</gene>
<dbReference type="SUPFAM" id="SSF46689">
    <property type="entry name" value="Homeodomain-like"/>
    <property type="match status" value="1"/>
</dbReference>
<dbReference type="Pfam" id="PF00440">
    <property type="entry name" value="TetR_N"/>
    <property type="match status" value="1"/>
</dbReference>
<dbReference type="Proteomes" id="UP000430146">
    <property type="component" value="Unassembled WGS sequence"/>
</dbReference>
<evidence type="ECO:0000256" key="3">
    <source>
        <dbReference type="SAM" id="MobiDB-lite"/>
    </source>
</evidence>
<accession>A0A5S9PPC6</accession>
<evidence type="ECO:0000313" key="5">
    <source>
        <dbReference type="EMBL" id="CAA0105843.1"/>
    </source>
</evidence>
<name>A0A5S9PPC6_MYCVN</name>
<feature type="region of interest" description="Disordered" evidence="3">
    <location>
        <begin position="1"/>
        <end position="44"/>
    </location>
</feature>
<dbReference type="PANTHER" id="PTHR30055">
    <property type="entry name" value="HTH-TYPE TRANSCRIPTIONAL REGULATOR RUTR"/>
    <property type="match status" value="1"/>
</dbReference>
<dbReference type="PANTHER" id="PTHR30055:SF226">
    <property type="entry name" value="HTH-TYPE TRANSCRIPTIONAL REGULATOR PKSA"/>
    <property type="match status" value="1"/>
</dbReference>
<sequence>MGRALNCHGSIVSPDIRDQHERRTSLSAQRKKADDGRRAAHRPSRRRDIIEAAVAVFAEKGFAEASINDIAQRAKVVQSGIYYHFETKADLFDAAIEAVYDSLDAAVEAARAGHAPGSPEELRAVIHAGNSWADEHPRASKMLYSQLPGATPRSAQFREEHEARHAAAAFRYLERDDVSADDSGVNSINDVLTARTLVHLMISVMPLRLDGGALSRRSAQALEVSLQAVGHRIVFD</sequence>
<dbReference type="Gene3D" id="1.10.357.10">
    <property type="entry name" value="Tetracycline Repressor, domain 2"/>
    <property type="match status" value="1"/>
</dbReference>
<evidence type="ECO:0000259" key="4">
    <source>
        <dbReference type="PROSITE" id="PS50977"/>
    </source>
</evidence>
<reference evidence="5 6" key="1">
    <citation type="submission" date="2019-11" db="EMBL/GenBank/DDBJ databases">
        <authorList>
            <person name="Holert J."/>
        </authorList>
    </citation>
    <scope>NUCLEOTIDE SEQUENCE [LARGE SCALE GENOMIC DNA]</scope>
    <source>
        <strain evidence="5">BC8_1</strain>
    </source>
</reference>
<dbReference type="PROSITE" id="PS50977">
    <property type="entry name" value="HTH_TETR_2"/>
    <property type="match status" value="1"/>
</dbReference>
<dbReference type="GO" id="GO:0000976">
    <property type="term" value="F:transcription cis-regulatory region binding"/>
    <property type="evidence" value="ECO:0007669"/>
    <property type="project" value="TreeGrafter"/>
</dbReference>
<evidence type="ECO:0000256" key="2">
    <source>
        <dbReference type="PROSITE-ProRule" id="PRU00335"/>
    </source>
</evidence>
<feature type="compositionally biased region" description="Basic and acidic residues" evidence="3">
    <location>
        <begin position="15"/>
        <end position="24"/>
    </location>
</feature>
<dbReference type="OrthoDB" id="3474596at2"/>
<dbReference type="GO" id="GO:0003700">
    <property type="term" value="F:DNA-binding transcription factor activity"/>
    <property type="evidence" value="ECO:0007669"/>
    <property type="project" value="TreeGrafter"/>
</dbReference>
<evidence type="ECO:0000256" key="1">
    <source>
        <dbReference type="ARBA" id="ARBA00023125"/>
    </source>
</evidence>
<dbReference type="InterPro" id="IPR009057">
    <property type="entry name" value="Homeodomain-like_sf"/>
</dbReference>
<dbReference type="EMBL" id="CACSIP010000010">
    <property type="protein sequence ID" value="CAA0105843.1"/>
    <property type="molecule type" value="Genomic_DNA"/>
</dbReference>
<proteinExistence type="predicted"/>